<evidence type="ECO:0000313" key="2">
    <source>
        <dbReference type="EMBL" id="QJD85700.1"/>
    </source>
</evidence>
<keyword evidence="3" id="KW-1185">Reference proteome</keyword>
<feature type="domain" description="SLH" evidence="1">
    <location>
        <begin position="1"/>
        <end position="47"/>
    </location>
</feature>
<dbReference type="PROSITE" id="PS51272">
    <property type="entry name" value="SLH"/>
    <property type="match status" value="2"/>
</dbReference>
<gene>
    <name evidence="2" type="ORF">HH215_22605</name>
</gene>
<evidence type="ECO:0000313" key="3">
    <source>
        <dbReference type="Proteomes" id="UP000502248"/>
    </source>
</evidence>
<dbReference type="Pfam" id="PF00395">
    <property type="entry name" value="SLH"/>
    <property type="match status" value="2"/>
</dbReference>
<dbReference type="AlphaFoldDB" id="A0A7Z2ZNC2"/>
<dbReference type="Proteomes" id="UP000502248">
    <property type="component" value="Chromosome"/>
</dbReference>
<sequence length="114" mass="12186">MSKAKEYGIINGYEDGTFRPADTITREEAMSLVIRAMELSGVETTVNTTDIEVTLSKLAGNEEISVWAKPAVASAVKIGIVNGSDAGLKPASEMTRAETAVIVQQMLKKAKLID</sequence>
<reference evidence="2 3" key="1">
    <citation type="submission" date="2020-04" db="EMBL/GenBank/DDBJ databases">
        <title>Genome sequencing of novel species.</title>
        <authorList>
            <person name="Heo J."/>
            <person name="Kim S.-J."/>
            <person name="Kim J.-S."/>
            <person name="Hong S.-B."/>
            <person name="Kwon S.-W."/>
        </authorList>
    </citation>
    <scope>NUCLEOTIDE SEQUENCE [LARGE SCALE GENOMIC DNA]</scope>
    <source>
        <strain evidence="2 3">MFER-1</strain>
    </source>
</reference>
<feature type="domain" description="SLH" evidence="1">
    <location>
        <begin position="55"/>
        <end position="114"/>
    </location>
</feature>
<protein>
    <submittedName>
        <fullName evidence="2">S-layer homology domain-containing protein</fullName>
    </submittedName>
</protein>
<dbReference type="EMBL" id="CP051680">
    <property type="protein sequence ID" value="QJD85700.1"/>
    <property type="molecule type" value="Genomic_DNA"/>
</dbReference>
<organism evidence="2 3">
    <name type="scientific">Cohnella herbarum</name>
    <dbReference type="NCBI Taxonomy" id="2728023"/>
    <lineage>
        <taxon>Bacteria</taxon>
        <taxon>Bacillati</taxon>
        <taxon>Bacillota</taxon>
        <taxon>Bacilli</taxon>
        <taxon>Bacillales</taxon>
        <taxon>Paenibacillaceae</taxon>
        <taxon>Cohnella</taxon>
    </lineage>
</organism>
<name>A0A7Z2ZNC2_9BACL</name>
<accession>A0A7Z2ZNC2</accession>
<dbReference type="InterPro" id="IPR001119">
    <property type="entry name" value="SLH_dom"/>
</dbReference>
<dbReference type="RefSeq" id="WP_169281960.1">
    <property type="nucleotide sequence ID" value="NZ_CP051680.1"/>
</dbReference>
<evidence type="ECO:0000259" key="1">
    <source>
        <dbReference type="PROSITE" id="PS51272"/>
    </source>
</evidence>
<proteinExistence type="predicted"/>
<dbReference type="KEGG" id="cheb:HH215_22605"/>